<comment type="caution">
    <text evidence="1">The sequence shown here is derived from an EMBL/GenBank/DDBJ whole genome shotgun (WGS) entry which is preliminary data.</text>
</comment>
<dbReference type="AlphaFoldDB" id="A0A7W6HV12"/>
<proteinExistence type="predicted"/>
<name>A0A7W6HV12_9BACT</name>
<sequence>MNPSPTKQEKVYNNYKLFPVLGRIFVKNSHTYEKNNYFNDDRRDAWLLWL</sequence>
<evidence type="ECO:0000313" key="2">
    <source>
        <dbReference type="Proteomes" id="UP000546007"/>
    </source>
</evidence>
<keyword evidence="2" id="KW-1185">Reference proteome</keyword>
<organism evidence="1 2">
    <name type="scientific">Butyricimonas faecihominis</name>
    <dbReference type="NCBI Taxonomy" id="1472416"/>
    <lineage>
        <taxon>Bacteria</taxon>
        <taxon>Pseudomonadati</taxon>
        <taxon>Bacteroidota</taxon>
        <taxon>Bacteroidia</taxon>
        <taxon>Bacteroidales</taxon>
        <taxon>Odoribacteraceae</taxon>
        <taxon>Butyricimonas</taxon>
    </lineage>
</organism>
<evidence type="ECO:0000313" key="1">
    <source>
        <dbReference type="EMBL" id="MBB4025290.1"/>
    </source>
</evidence>
<dbReference type="Proteomes" id="UP000546007">
    <property type="component" value="Unassembled WGS sequence"/>
</dbReference>
<gene>
    <name evidence="1" type="ORF">GGR14_001062</name>
</gene>
<dbReference type="EMBL" id="JACIES010000002">
    <property type="protein sequence ID" value="MBB4025290.1"/>
    <property type="molecule type" value="Genomic_DNA"/>
</dbReference>
<protein>
    <submittedName>
        <fullName evidence="1">Uncharacterized protein</fullName>
    </submittedName>
</protein>
<reference evidence="1 2" key="1">
    <citation type="submission" date="2020-08" db="EMBL/GenBank/DDBJ databases">
        <title>Genomic Encyclopedia of Type Strains, Phase IV (KMG-IV): sequencing the most valuable type-strain genomes for metagenomic binning, comparative biology and taxonomic classification.</title>
        <authorList>
            <person name="Goeker M."/>
        </authorList>
    </citation>
    <scope>NUCLEOTIDE SEQUENCE [LARGE SCALE GENOMIC DNA]</scope>
    <source>
        <strain evidence="1 2">DSM 105721</strain>
    </source>
</reference>
<accession>A0A7W6HV12</accession>